<comment type="catalytic activity">
    <reaction evidence="13">
        <text>XTP + H2O = XMP + diphosphate + H(+)</text>
        <dbReference type="Rhea" id="RHEA:28610"/>
        <dbReference type="ChEBI" id="CHEBI:15377"/>
        <dbReference type="ChEBI" id="CHEBI:15378"/>
        <dbReference type="ChEBI" id="CHEBI:33019"/>
        <dbReference type="ChEBI" id="CHEBI:57464"/>
        <dbReference type="ChEBI" id="CHEBI:61314"/>
        <dbReference type="EC" id="3.6.1.66"/>
    </reaction>
</comment>
<dbReference type="GO" id="GO:0000166">
    <property type="term" value="F:nucleotide binding"/>
    <property type="evidence" value="ECO:0007669"/>
    <property type="project" value="UniProtKB-KW"/>
</dbReference>
<evidence type="ECO:0000256" key="10">
    <source>
        <dbReference type="ARBA" id="ARBA00093218"/>
    </source>
</evidence>
<dbReference type="PANTHER" id="PTHR11067">
    <property type="entry name" value="INOSINE TRIPHOSPHATE PYROPHOSPHATASE/HAM1 PROTEIN"/>
    <property type="match status" value="1"/>
</dbReference>
<comment type="similarity">
    <text evidence="2 13">Belongs to the HAM1 NTPase family.</text>
</comment>
<dbReference type="PANTHER" id="PTHR11067:SF9">
    <property type="entry name" value="INOSINE TRIPHOSPHATE PYROPHOSPHATASE"/>
    <property type="match status" value="1"/>
</dbReference>
<comment type="subunit">
    <text evidence="13">Homodimer.</text>
</comment>
<dbReference type="GO" id="GO:0036222">
    <property type="term" value="F:XTP diphosphatase activity"/>
    <property type="evidence" value="ECO:0007669"/>
    <property type="project" value="UniProtKB-UniRule"/>
</dbReference>
<dbReference type="EMBL" id="VDLU01000003">
    <property type="protein sequence ID" value="TNJ27561.1"/>
    <property type="molecule type" value="Genomic_DNA"/>
</dbReference>
<dbReference type="InterPro" id="IPR029001">
    <property type="entry name" value="ITPase-like_fam"/>
</dbReference>
<dbReference type="CDD" id="cd00515">
    <property type="entry name" value="HAM1"/>
    <property type="match status" value="1"/>
</dbReference>
<keyword evidence="6 13" id="KW-0378">Hydrolase</keyword>
<evidence type="ECO:0000256" key="12">
    <source>
        <dbReference type="ARBA" id="ARBA00093271"/>
    </source>
</evidence>
<comment type="catalytic activity">
    <reaction evidence="11">
        <text>dITP + H2O = dIMP + diphosphate + H(+)</text>
        <dbReference type="Rhea" id="RHEA:28342"/>
        <dbReference type="ChEBI" id="CHEBI:15377"/>
        <dbReference type="ChEBI" id="CHEBI:15378"/>
        <dbReference type="ChEBI" id="CHEBI:33019"/>
        <dbReference type="ChEBI" id="CHEBI:61194"/>
        <dbReference type="ChEBI" id="CHEBI:61382"/>
        <dbReference type="EC" id="3.6.1.66"/>
    </reaction>
    <physiologicalReaction direction="left-to-right" evidence="11">
        <dbReference type="Rhea" id="RHEA:28343"/>
    </physiologicalReaction>
</comment>
<comment type="catalytic activity">
    <reaction evidence="12">
        <text>N(6)-hydroxy-dATP + H2O = N(6)-hydroxy-dAMP + diphosphate + H(+)</text>
        <dbReference type="Rhea" id="RHEA:83971"/>
        <dbReference type="ChEBI" id="CHEBI:15377"/>
        <dbReference type="ChEBI" id="CHEBI:15378"/>
        <dbReference type="ChEBI" id="CHEBI:33019"/>
        <dbReference type="ChEBI" id="CHEBI:233529"/>
        <dbReference type="ChEBI" id="CHEBI:233530"/>
    </reaction>
    <physiologicalReaction direction="left-to-right" evidence="12">
        <dbReference type="Rhea" id="RHEA:83972"/>
    </physiologicalReaction>
</comment>
<dbReference type="Gene3D" id="3.90.950.10">
    <property type="match status" value="1"/>
</dbReference>
<evidence type="ECO:0000256" key="2">
    <source>
        <dbReference type="ARBA" id="ARBA00008023"/>
    </source>
</evidence>
<keyword evidence="7 13" id="KW-0460">Magnesium</keyword>
<keyword evidence="13" id="KW-0464">Manganese</keyword>
<comment type="function">
    <text evidence="13">Pyrophosphatase that hydrolyzes non-canonical purine nucleotides such as inosine triphosphate (ITP), deoxyinosine triphosphate (dITP) or xanthosine 5'-triphosphate (XTP) to their respective monophosphate derivatives. The enzyme does not distinguish between the deoxy- and ribose forms. Probably excludes non-canonical purines from RNA and DNA precursor pools, thus preventing their incorporation into RNA and DNA and avoiding chromosomal lesions.</text>
</comment>
<keyword evidence="3 13" id="KW-0963">Cytoplasm</keyword>
<comment type="caution">
    <text evidence="14">The sequence shown here is derived from an EMBL/GenBank/DDBJ whole genome shotgun (WGS) entry which is preliminary data.</text>
</comment>
<dbReference type="GO" id="GO:0009204">
    <property type="term" value="P:deoxyribonucleoside triphosphate catabolic process"/>
    <property type="evidence" value="ECO:0007669"/>
    <property type="project" value="UniProtKB-UniRule"/>
</dbReference>
<dbReference type="Pfam" id="PF01725">
    <property type="entry name" value="Ham1p_like"/>
    <property type="match status" value="1"/>
</dbReference>
<dbReference type="HAMAP" id="MF_03148">
    <property type="entry name" value="HAM1_NTPase"/>
    <property type="match status" value="1"/>
</dbReference>
<evidence type="ECO:0000256" key="13">
    <source>
        <dbReference type="HAMAP-Rule" id="MF_03148"/>
    </source>
</evidence>
<comment type="catalytic activity">
    <reaction evidence="10">
        <text>ITP + H2O = IMP + diphosphate + H(+)</text>
        <dbReference type="Rhea" id="RHEA:29399"/>
        <dbReference type="ChEBI" id="CHEBI:15377"/>
        <dbReference type="ChEBI" id="CHEBI:15378"/>
        <dbReference type="ChEBI" id="CHEBI:33019"/>
        <dbReference type="ChEBI" id="CHEBI:58053"/>
        <dbReference type="ChEBI" id="CHEBI:61402"/>
        <dbReference type="EC" id="3.6.1.66"/>
    </reaction>
    <physiologicalReaction direction="left-to-right" evidence="10">
        <dbReference type="Rhea" id="RHEA:29400"/>
    </physiologicalReaction>
</comment>
<feature type="binding site" evidence="13">
    <location>
        <begin position="64"/>
        <end position="65"/>
    </location>
    <ligand>
        <name>ITP</name>
        <dbReference type="ChEBI" id="CHEBI:61402"/>
    </ligand>
</feature>
<accession>A0A4Z1T536</accession>
<comment type="cofactor">
    <cofactor evidence="13">
        <name>Mg(2+)</name>
        <dbReference type="ChEBI" id="CHEBI:18420"/>
    </cofactor>
    <cofactor evidence="13">
        <name>Mn(2+)</name>
        <dbReference type="ChEBI" id="CHEBI:29035"/>
    </cofactor>
    <text evidence="13">Binds 1 divalent metal cation per subunit; can use either Mg(2+) or Mn(2+).</text>
</comment>
<dbReference type="GO" id="GO:0035870">
    <property type="term" value="F:dITP diphosphatase activity"/>
    <property type="evidence" value="ECO:0007669"/>
    <property type="project" value="UniProtKB-UniRule"/>
</dbReference>
<name>A0A4Z1T536_GIAMU</name>
<proteinExistence type="inferred from homology"/>
<keyword evidence="8 13" id="KW-0546">Nucleotide metabolism</keyword>
<feature type="binding site" evidence="13">
    <location>
        <position position="36"/>
    </location>
    <ligand>
        <name>Mg(2+)</name>
        <dbReference type="ChEBI" id="CHEBI:18420"/>
    </ligand>
</feature>
<organism evidence="14 15">
    <name type="scientific">Giardia muris</name>
    <dbReference type="NCBI Taxonomy" id="5742"/>
    <lineage>
        <taxon>Eukaryota</taxon>
        <taxon>Metamonada</taxon>
        <taxon>Diplomonadida</taxon>
        <taxon>Hexamitidae</taxon>
        <taxon>Giardiinae</taxon>
        <taxon>Giardia</taxon>
    </lineage>
</organism>
<dbReference type="VEuPathDB" id="GiardiaDB:GMRT_10865"/>
<dbReference type="FunFam" id="3.90.950.10:FF:000003">
    <property type="entry name" value="Inosine triphosphate pyrophosphatase"/>
    <property type="match status" value="1"/>
</dbReference>
<dbReference type="SUPFAM" id="SSF52972">
    <property type="entry name" value="ITPase-like"/>
    <property type="match status" value="1"/>
</dbReference>
<evidence type="ECO:0000256" key="4">
    <source>
        <dbReference type="ARBA" id="ARBA00022723"/>
    </source>
</evidence>
<feature type="binding site" evidence="13">
    <location>
        <position position="167"/>
    </location>
    <ligand>
        <name>ITP</name>
        <dbReference type="ChEBI" id="CHEBI:61402"/>
    </ligand>
</feature>
<dbReference type="EC" id="3.6.1.66" evidence="13"/>
<comment type="subcellular location">
    <subcellularLocation>
        <location evidence="1 13">Cytoplasm</location>
    </subcellularLocation>
</comment>
<gene>
    <name evidence="14" type="ORF">GMRT_10865</name>
</gene>
<evidence type="ECO:0000256" key="7">
    <source>
        <dbReference type="ARBA" id="ARBA00022842"/>
    </source>
</evidence>
<evidence type="ECO:0000313" key="14">
    <source>
        <dbReference type="EMBL" id="TNJ27561.1"/>
    </source>
</evidence>
<keyword evidence="5 13" id="KW-0547">Nucleotide-binding</keyword>
<comment type="caution">
    <text evidence="13">Lacks conserved residue(s) required for the propagation of feature annotation.</text>
</comment>
<dbReference type="GO" id="GO:0005737">
    <property type="term" value="C:cytoplasm"/>
    <property type="evidence" value="ECO:0007669"/>
    <property type="project" value="UniProtKB-SubCell"/>
</dbReference>
<keyword evidence="4 13" id="KW-0479">Metal-binding</keyword>
<dbReference type="GO" id="GO:0036220">
    <property type="term" value="F:ITP diphosphatase activity"/>
    <property type="evidence" value="ECO:0007669"/>
    <property type="project" value="UniProtKB-UniRule"/>
</dbReference>
<keyword evidence="15" id="KW-1185">Reference proteome</keyword>
<dbReference type="InterPro" id="IPR002637">
    <property type="entry name" value="RdgB/HAM1"/>
</dbReference>
<dbReference type="GO" id="GO:0009117">
    <property type="term" value="P:nucleotide metabolic process"/>
    <property type="evidence" value="ECO:0007669"/>
    <property type="project" value="UniProtKB-KW"/>
</dbReference>
<evidence type="ECO:0000256" key="8">
    <source>
        <dbReference type="ARBA" id="ARBA00023080"/>
    </source>
</evidence>
<feature type="binding site" evidence="13">
    <location>
        <position position="48"/>
    </location>
    <ligand>
        <name>ITP</name>
        <dbReference type="ChEBI" id="CHEBI:61402"/>
    </ligand>
</feature>
<evidence type="ECO:0000256" key="5">
    <source>
        <dbReference type="ARBA" id="ARBA00022741"/>
    </source>
</evidence>
<evidence type="ECO:0000256" key="1">
    <source>
        <dbReference type="ARBA" id="ARBA00004496"/>
    </source>
</evidence>
<dbReference type="InterPro" id="IPR027502">
    <property type="entry name" value="ITPase"/>
</dbReference>
<evidence type="ECO:0000256" key="6">
    <source>
        <dbReference type="ARBA" id="ARBA00022801"/>
    </source>
</evidence>
<evidence type="ECO:0000313" key="15">
    <source>
        <dbReference type="Proteomes" id="UP000315496"/>
    </source>
</evidence>
<comment type="function">
    <text evidence="9">Pyrophosphatase that hydrolyzes the non-canonical purine nucleotides inosine triphosphate (ITP), deoxyinosine triphosphate (dITP) as well as 2'-deoxy-N-6-hydroxylaminopurine triphosphate (dHAPTP) and xanthosine 5'-triphosphate (XTP) to their respective monophosphate derivatives. The enzyme does not distinguish between the deoxy- and ribose forms. Probably excludes non-canonical purines from RNA and DNA precursor pools, thus preventing their incorporation into RNA and DNA and avoiding chromosomal lesions.</text>
</comment>
<reference evidence="14 15" key="1">
    <citation type="submission" date="2019-05" db="EMBL/GenBank/DDBJ databases">
        <title>The compact genome of Giardia muris reveals important steps in the evolution of intestinal protozoan parasites.</title>
        <authorList>
            <person name="Xu F."/>
            <person name="Jimenez-Gonzalez A."/>
            <person name="Einarsson E."/>
            <person name="Astvaldsson A."/>
            <person name="Peirasmaki D."/>
            <person name="Eckmann L."/>
            <person name="Andersson J.O."/>
            <person name="Svard S.G."/>
            <person name="Jerlstrom-Hultqvist J."/>
        </authorList>
    </citation>
    <scope>NUCLEOTIDE SEQUENCE [LARGE SCALE GENOMIC DNA]</scope>
    <source>
        <strain evidence="14 15">Roberts-Thomson</strain>
    </source>
</reference>
<feature type="binding site" evidence="13">
    <location>
        <position position="64"/>
    </location>
    <ligand>
        <name>Mg(2+)</name>
        <dbReference type="ChEBI" id="CHEBI:18420"/>
    </ligand>
</feature>
<dbReference type="OrthoDB" id="6288734at2759"/>
<dbReference type="Proteomes" id="UP000315496">
    <property type="component" value="Chromosome 3"/>
</dbReference>
<protein>
    <recommendedName>
        <fullName evidence="13">Inosine triphosphate pyrophosphatase</fullName>
        <shortName evidence="13">ITPase</shortName>
        <shortName evidence="13">Inosine triphosphatase</shortName>
        <ecNumber evidence="13">3.6.1.66</ecNumber>
    </recommendedName>
    <alternativeName>
        <fullName evidence="13">Non-canonical purine NTP pyrophosphatase</fullName>
    </alternativeName>
    <alternativeName>
        <fullName evidence="13">Non-standard purine NTP pyrophosphatase</fullName>
    </alternativeName>
    <alternativeName>
        <fullName evidence="13">Nucleoside-triphosphate diphosphatase</fullName>
    </alternativeName>
    <alternativeName>
        <fullName evidence="13">Nucleoside-triphosphate pyrophosphatase</fullName>
        <shortName evidence="13">NTPase</shortName>
    </alternativeName>
    <alternativeName>
        <fullName evidence="13">XTP/dITP diphosphatase</fullName>
    </alternativeName>
</protein>
<sequence>MSSPICFVTSSGRKLEEFRSCVGDETIIHRAIDLPEYQGTPEFVAREKALTASRIYNGPVLVDDTSLCFNAYGGLPGVYVKHFLQAVGAVGLYHMLDAYEDKTGYAQAVIAFCDVNSEKYREPVLFIGRCEGRIVEPRGSMDLCWDSIFEPFEGGGKTFGEMALAEKNRISHRGRALAKTSAFLAQLRTNQ</sequence>
<dbReference type="GO" id="GO:0046872">
    <property type="term" value="F:metal ion binding"/>
    <property type="evidence" value="ECO:0007669"/>
    <property type="project" value="UniProtKB-KW"/>
</dbReference>
<evidence type="ECO:0000256" key="9">
    <source>
        <dbReference type="ARBA" id="ARBA00054940"/>
    </source>
</evidence>
<feature type="binding site" evidence="13">
    <location>
        <begin position="172"/>
        <end position="173"/>
    </location>
    <ligand>
        <name>ITP</name>
        <dbReference type="ChEBI" id="CHEBI:61402"/>
    </ligand>
</feature>
<evidence type="ECO:0000256" key="11">
    <source>
        <dbReference type="ARBA" id="ARBA00093255"/>
    </source>
</evidence>
<dbReference type="AlphaFoldDB" id="A0A4Z1T536"/>
<evidence type="ECO:0000256" key="3">
    <source>
        <dbReference type="ARBA" id="ARBA00022490"/>
    </source>
</evidence>